<dbReference type="PANTHER" id="PTHR22573">
    <property type="entry name" value="PHOSPHOHEXOMUTASE FAMILY MEMBER"/>
    <property type="match status" value="1"/>
</dbReference>
<keyword evidence="8 14" id="KW-0413">Isomerase</keyword>
<feature type="domain" description="Alpha-D-phosphohexomutase alpha/beta/alpha" evidence="13">
    <location>
        <begin position="298"/>
        <end position="408"/>
    </location>
</feature>
<evidence type="ECO:0000256" key="10">
    <source>
        <dbReference type="SAM" id="MobiDB-lite"/>
    </source>
</evidence>
<evidence type="ECO:0000256" key="2">
    <source>
        <dbReference type="ARBA" id="ARBA00001946"/>
    </source>
</evidence>
<dbReference type="EMBL" id="CTRI01000023">
    <property type="protein sequence ID" value="CQR34406.1"/>
    <property type="molecule type" value="Genomic_DNA"/>
</dbReference>
<feature type="region of interest" description="Disordered" evidence="10">
    <location>
        <begin position="1"/>
        <end position="20"/>
    </location>
</feature>
<dbReference type="InterPro" id="IPR005845">
    <property type="entry name" value="A-D-PHexomutase_a/b/a-II"/>
</dbReference>
<evidence type="ECO:0000256" key="4">
    <source>
        <dbReference type="ARBA" id="ARBA00012728"/>
    </source>
</evidence>
<dbReference type="Pfam" id="PF24947">
    <property type="entry name" value="PGM1_C_vert_fung"/>
    <property type="match status" value="1"/>
</dbReference>
<dbReference type="InterPro" id="IPR005844">
    <property type="entry name" value="A-D-PHexomutase_a/b/a-I"/>
</dbReference>
<dbReference type="Pfam" id="PF02880">
    <property type="entry name" value="PGM_PMM_III"/>
    <property type="match status" value="1"/>
</dbReference>
<feature type="domain" description="Alpha-D-phosphohexomutase alpha/beta/alpha" evidence="11">
    <location>
        <begin position="16"/>
        <end position="148"/>
    </location>
</feature>
<keyword evidence="7 9" id="KW-0460">Magnesium</keyword>
<evidence type="ECO:0000256" key="3">
    <source>
        <dbReference type="ARBA" id="ARBA00010231"/>
    </source>
</evidence>
<organism evidence="14 15">
    <name type="scientific">Thiomonas arsenitoxydans (strain DSM 22701 / CIP 110005 / 3As)</name>
    <dbReference type="NCBI Taxonomy" id="426114"/>
    <lineage>
        <taxon>Bacteria</taxon>
        <taxon>Pseudomonadati</taxon>
        <taxon>Pseudomonadota</taxon>
        <taxon>Betaproteobacteria</taxon>
        <taxon>Burkholderiales</taxon>
        <taxon>Thiomonas</taxon>
    </lineage>
</organism>
<evidence type="ECO:0000256" key="9">
    <source>
        <dbReference type="RuleBase" id="RU004326"/>
    </source>
</evidence>
<evidence type="ECO:0000259" key="13">
    <source>
        <dbReference type="Pfam" id="PF02880"/>
    </source>
</evidence>
<dbReference type="Gene3D" id="3.30.310.50">
    <property type="entry name" value="Alpha-D-phosphohexomutase, C-terminal domain"/>
    <property type="match status" value="1"/>
</dbReference>
<dbReference type="NCBIfam" id="NF005737">
    <property type="entry name" value="PRK07564.1-1"/>
    <property type="match status" value="1"/>
</dbReference>
<evidence type="ECO:0000256" key="7">
    <source>
        <dbReference type="ARBA" id="ARBA00022842"/>
    </source>
</evidence>
<dbReference type="SUPFAM" id="SSF53738">
    <property type="entry name" value="Phosphoglucomutase, first 3 domains"/>
    <property type="match status" value="3"/>
</dbReference>
<keyword evidence="5" id="KW-0597">Phosphoprotein</keyword>
<dbReference type="InterPro" id="IPR016055">
    <property type="entry name" value="A-D-PHexomutase_a/b/a-I/II/III"/>
</dbReference>
<keyword evidence="15" id="KW-1185">Reference proteome</keyword>
<evidence type="ECO:0000256" key="6">
    <source>
        <dbReference type="ARBA" id="ARBA00022723"/>
    </source>
</evidence>
<gene>
    <name evidence="14" type="primary">pgm</name>
    <name evidence="14" type="ORF">THICB1_30417</name>
</gene>
<dbReference type="SUPFAM" id="SSF55957">
    <property type="entry name" value="Phosphoglucomutase, C-terminal domain"/>
    <property type="match status" value="1"/>
</dbReference>
<dbReference type="PROSITE" id="PS00710">
    <property type="entry name" value="PGM_PMM"/>
    <property type="match status" value="1"/>
</dbReference>
<dbReference type="PRINTS" id="PR00509">
    <property type="entry name" value="PGMPMM"/>
</dbReference>
<comment type="caution">
    <text evidence="14">The sequence shown here is derived from an EMBL/GenBank/DDBJ whole genome shotgun (WGS) entry which is preliminary data.</text>
</comment>
<comment type="similarity">
    <text evidence="3 9">Belongs to the phosphohexose mutase family.</text>
</comment>
<dbReference type="Proteomes" id="UP000078599">
    <property type="component" value="Unassembled WGS sequence"/>
</dbReference>
<dbReference type="EC" id="5.4.2.2" evidence="4"/>
<comment type="cofactor">
    <cofactor evidence="2">
        <name>Mg(2+)</name>
        <dbReference type="ChEBI" id="CHEBI:18420"/>
    </cofactor>
</comment>
<evidence type="ECO:0000259" key="11">
    <source>
        <dbReference type="Pfam" id="PF02878"/>
    </source>
</evidence>
<proteinExistence type="inferred from homology"/>
<evidence type="ECO:0000256" key="5">
    <source>
        <dbReference type="ARBA" id="ARBA00022553"/>
    </source>
</evidence>
<evidence type="ECO:0000259" key="12">
    <source>
        <dbReference type="Pfam" id="PF02879"/>
    </source>
</evidence>
<reference evidence="14 15" key="1">
    <citation type="submission" date="2015-03" db="EMBL/GenBank/DDBJ databases">
        <authorList>
            <person name="Regsiter A."/>
            <person name="william w."/>
        </authorList>
    </citation>
    <scope>NUCLEOTIDE SEQUENCE [LARGE SCALE GENOMIC DNA]</scope>
    <source>
        <strain evidence="14 15">CB1</strain>
    </source>
</reference>
<dbReference type="InterPro" id="IPR005846">
    <property type="entry name" value="A-D-PHexomutase_a/b/a-III"/>
</dbReference>
<dbReference type="Pfam" id="PF02879">
    <property type="entry name" value="PGM_PMM_II"/>
    <property type="match status" value="1"/>
</dbReference>
<keyword evidence="6 9" id="KW-0479">Metal-binding</keyword>
<dbReference type="Pfam" id="PF02878">
    <property type="entry name" value="PGM_PMM_I"/>
    <property type="match status" value="1"/>
</dbReference>
<comment type="catalytic activity">
    <reaction evidence="1">
        <text>alpha-D-glucose 1-phosphate = alpha-D-glucose 6-phosphate</text>
        <dbReference type="Rhea" id="RHEA:23536"/>
        <dbReference type="ChEBI" id="CHEBI:58225"/>
        <dbReference type="ChEBI" id="CHEBI:58601"/>
        <dbReference type="EC" id="5.4.2.2"/>
    </reaction>
</comment>
<sequence length="545" mass="58248">MSMKLVTRPATPFEGQRPGTSGLRKKVSVFQQPGYLENFVQALFNVLGDASGKTLVVGGDGRYYNRIAIQTILRMAAAQGYARVLVGQGGLLSTPAMSAVIRRRAASGGIVLSASHNPGGPQGDFGIKYNIANGGPAPESVTEAIYLRSREVYEIRTVDSPDLPLDALGTHTLLGTQIEIIDPVADYCAVQRELFDFDAIRALFARGFRLRLDTMWAVGGPYAKALLEGELGAPKGTVVNAEPREDFGDLHPDPNPVNATDLINHMAAADAPDMGAATDGDADRNMIVGRNFVVSPSDSLAVLAAHAKRIPGYASGLAGVARSMPTSTAVDRVAAALGIACYETPTGWKFFGNLLDAGKVTLCGEESYGTGSNHIREKDGLWAVLFWLNLVAVTGKSVEQLVRELWAEHGRCVYSRHDYEGIPTEQADALMRDLRAALPGLPGQVLAGEPVALADDFAYTDPTDGSVSSKQGVRIILQSGSRVVFRLSGTGTEGATLRIYLEHHEPDPARHDLHAQQALAPLIALAEQVARVRHWTGMDTPSVMT</sequence>
<evidence type="ECO:0000256" key="1">
    <source>
        <dbReference type="ARBA" id="ARBA00000443"/>
    </source>
</evidence>
<protein>
    <recommendedName>
        <fullName evidence="4">phosphoglucomutase (alpha-D-glucose-1,6-bisphosphate-dependent)</fullName>
        <ecNumber evidence="4">5.4.2.2</ecNumber>
    </recommendedName>
</protein>
<evidence type="ECO:0000313" key="14">
    <source>
        <dbReference type="EMBL" id="CQR34406.1"/>
    </source>
</evidence>
<evidence type="ECO:0000313" key="15">
    <source>
        <dbReference type="Proteomes" id="UP000078599"/>
    </source>
</evidence>
<evidence type="ECO:0000256" key="8">
    <source>
        <dbReference type="ARBA" id="ARBA00023235"/>
    </source>
</evidence>
<dbReference type="Gene3D" id="3.40.120.10">
    <property type="entry name" value="Alpha-D-Glucose-1,6-Bisphosphate, subunit A, domain 3"/>
    <property type="match status" value="3"/>
</dbReference>
<name>A0ABP1Z6L9_THIA3</name>
<dbReference type="InterPro" id="IPR036900">
    <property type="entry name" value="A-D-PHexomutase_C_sf"/>
</dbReference>
<feature type="domain" description="Alpha-D-phosphohexomutase alpha/beta/alpha" evidence="12">
    <location>
        <begin position="194"/>
        <end position="288"/>
    </location>
</feature>
<accession>A0ABP1Z6L9</accession>
<dbReference type="GO" id="GO:0004614">
    <property type="term" value="F:phosphoglucomutase activity"/>
    <property type="evidence" value="ECO:0007669"/>
    <property type="project" value="UniProtKB-EC"/>
</dbReference>
<dbReference type="InterPro" id="IPR016066">
    <property type="entry name" value="A-D-PHexomutase_CS"/>
</dbReference>
<dbReference type="InterPro" id="IPR045244">
    <property type="entry name" value="PGM"/>
</dbReference>
<dbReference type="InterPro" id="IPR005841">
    <property type="entry name" value="Alpha-D-phosphohexomutase_SF"/>
</dbReference>
<dbReference type="PANTHER" id="PTHR22573:SF2">
    <property type="entry name" value="PHOSPHOGLUCOMUTASE"/>
    <property type="match status" value="1"/>
</dbReference>